<dbReference type="OrthoDB" id="427795at2759"/>
<organism evidence="1 2">
    <name type="scientific">Jimgerdemannia flammicorona</name>
    <dbReference type="NCBI Taxonomy" id="994334"/>
    <lineage>
        <taxon>Eukaryota</taxon>
        <taxon>Fungi</taxon>
        <taxon>Fungi incertae sedis</taxon>
        <taxon>Mucoromycota</taxon>
        <taxon>Mucoromycotina</taxon>
        <taxon>Endogonomycetes</taxon>
        <taxon>Endogonales</taxon>
        <taxon>Endogonaceae</taxon>
        <taxon>Jimgerdemannia</taxon>
    </lineage>
</organism>
<gene>
    <name evidence="1" type="ORF">BC936DRAFT_143973</name>
</gene>
<evidence type="ECO:0000313" key="2">
    <source>
        <dbReference type="Proteomes" id="UP000268093"/>
    </source>
</evidence>
<sequence length="86" mass="9829">MAIRPNNAADPEVATVGEDGKLVFSRFENGAVESIGRRLVDLYQGFPLVHACRRRRDGHKRRSVGDDRSDRRWTLRFPLLSQIHDA</sequence>
<dbReference type="AlphaFoldDB" id="A0A433DD68"/>
<reference evidence="1 2" key="1">
    <citation type="journal article" date="2018" name="New Phytol.">
        <title>Phylogenomics of Endogonaceae and evolution of mycorrhizas within Mucoromycota.</title>
        <authorList>
            <person name="Chang Y."/>
            <person name="Desiro A."/>
            <person name="Na H."/>
            <person name="Sandor L."/>
            <person name="Lipzen A."/>
            <person name="Clum A."/>
            <person name="Barry K."/>
            <person name="Grigoriev I.V."/>
            <person name="Martin F.M."/>
            <person name="Stajich J.E."/>
            <person name="Smith M.E."/>
            <person name="Bonito G."/>
            <person name="Spatafora J.W."/>
        </authorList>
    </citation>
    <scope>NUCLEOTIDE SEQUENCE [LARGE SCALE GENOMIC DNA]</scope>
    <source>
        <strain evidence="1 2">GMNB39</strain>
    </source>
</reference>
<dbReference type="EMBL" id="RBNI01002963">
    <property type="protein sequence ID" value="RUP48793.1"/>
    <property type="molecule type" value="Genomic_DNA"/>
</dbReference>
<accession>A0A433DD68</accession>
<comment type="caution">
    <text evidence="1">The sequence shown here is derived from an EMBL/GenBank/DDBJ whole genome shotgun (WGS) entry which is preliminary data.</text>
</comment>
<dbReference type="Proteomes" id="UP000268093">
    <property type="component" value="Unassembled WGS sequence"/>
</dbReference>
<evidence type="ECO:0000313" key="1">
    <source>
        <dbReference type="EMBL" id="RUP48793.1"/>
    </source>
</evidence>
<protein>
    <submittedName>
        <fullName evidence="1">Uncharacterized protein</fullName>
    </submittedName>
</protein>
<proteinExistence type="predicted"/>
<name>A0A433DD68_9FUNG</name>
<keyword evidence="2" id="KW-1185">Reference proteome</keyword>